<organism evidence="2 3">
    <name type="scientific">Shewanella intestini</name>
    <dbReference type="NCBI Taxonomy" id="2017544"/>
    <lineage>
        <taxon>Bacteria</taxon>
        <taxon>Pseudomonadati</taxon>
        <taxon>Pseudomonadota</taxon>
        <taxon>Gammaproteobacteria</taxon>
        <taxon>Alteromonadales</taxon>
        <taxon>Shewanellaceae</taxon>
        <taxon>Shewanella</taxon>
    </lineage>
</organism>
<dbReference type="InterPro" id="IPR011009">
    <property type="entry name" value="Kinase-like_dom_sf"/>
</dbReference>
<dbReference type="RefSeq" id="WP_212593297.1">
    <property type="nucleotide sequence ID" value="NZ_JAAIKR010000007.1"/>
</dbReference>
<feature type="domain" description="Aminoglycoside phosphotransferase" evidence="1">
    <location>
        <begin position="19"/>
        <end position="254"/>
    </location>
</feature>
<dbReference type="PANTHER" id="PTHR21064:SF5">
    <property type="entry name" value="SLR1880 PROTEIN"/>
    <property type="match status" value="1"/>
</dbReference>
<dbReference type="Gene3D" id="3.90.1200.10">
    <property type="match status" value="1"/>
</dbReference>
<comment type="caution">
    <text evidence="2">The sequence shown here is derived from an EMBL/GenBank/DDBJ whole genome shotgun (WGS) entry which is preliminary data.</text>
</comment>
<dbReference type="InterPro" id="IPR002575">
    <property type="entry name" value="Aminoglycoside_PTrfase"/>
</dbReference>
<protein>
    <submittedName>
        <fullName evidence="2">Aminoglycoside phosphotransferase family protein</fullName>
    </submittedName>
</protein>
<dbReference type="Pfam" id="PF01636">
    <property type="entry name" value="APH"/>
    <property type="match status" value="1"/>
</dbReference>
<sequence>MMEFIRQQVLPMYGLADATLSPLGNGHINRTFLVQTDNRSIVLQNINTQVFKQPEVLIANALSVAGHLVRKKANNDYRLDVIKPILTVSGQAFLDFKEQGFWRAISFLPNSQTIEVVENQSEAIMAASAFGHFAAALSDLSPELIDDVIPNFLDLPARINQLKQAVSDNKANRLTECQSWIELILQQAELVTEIQDLETKLPLRICHNDTKINNMLFNTQDMSSMAVIDLDTCMQGYLMYDFGDMVRAFCSPEAEDSAALENVIARPEIIQAAAKTYIKELDGVITPLEKHSLWVGLKAMALMLGCRFLTDFINGDVYFATHRPNHNLDRAANQLTIFTSLLEQETHLKVFFE</sequence>
<accession>A0ABS5I363</accession>
<dbReference type="PANTHER" id="PTHR21064">
    <property type="entry name" value="AMINOGLYCOSIDE PHOSPHOTRANSFERASE DOMAIN-CONTAINING PROTEIN-RELATED"/>
    <property type="match status" value="1"/>
</dbReference>
<evidence type="ECO:0000313" key="3">
    <source>
        <dbReference type="Proteomes" id="UP000811844"/>
    </source>
</evidence>
<evidence type="ECO:0000259" key="1">
    <source>
        <dbReference type="Pfam" id="PF01636"/>
    </source>
</evidence>
<dbReference type="Proteomes" id="UP000811844">
    <property type="component" value="Unassembled WGS sequence"/>
</dbReference>
<gene>
    <name evidence="2" type="ORF">G3R48_08975</name>
</gene>
<reference evidence="2 3" key="1">
    <citation type="submission" date="2020-02" db="EMBL/GenBank/DDBJ databases">
        <title>Shewanella WXL01 sp. nov., a marine bacterium isolated from green algae in Luhuitou Fringing Reef (Northern South China Sea).</title>
        <authorList>
            <person name="Wang X."/>
        </authorList>
    </citation>
    <scope>NUCLEOTIDE SEQUENCE [LARGE SCALE GENOMIC DNA]</scope>
    <source>
        <strain evidence="2 3">MCCC 1A01895</strain>
    </source>
</reference>
<dbReference type="EMBL" id="JAAIKR010000007">
    <property type="protein sequence ID" value="MBR9728114.1"/>
    <property type="molecule type" value="Genomic_DNA"/>
</dbReference>
<dbReference type="SUPFAM" id="SSF56112">
    <property type="entry name" value="Protein kinase-like (PK-like)"/>
    <property type="match status" value="1"/>
</dbReference>
<proteinExistence type="predicted"/>
<evidence type="ECO:0000313" key="2">
    <source>
        <dbReference type="EMBL" id="MBR9728114.1"/>
    </source>
</evidence>
<dbReference type="InterPro" id="IPR050249">
    <property type="entry name" value="Pseudomonas-type_ThrB"/>
</dbReference>
<keyword evidence="3" id="KW-1185">Reference proteome</keyword>
<name>A0ABS5I363_9GAMM</name>